<comment type="caution">
    <text evidence="2">The sequence shown here is derived from an EMBL/GenBank/DDBJ whole genome shotgun (WGS) entry which is preliminary data.</text>
</comment>
<name>X0X650_9ZZZZ</name>
<dbReference type="PANTHER" id="PTHR10887:SF495">
    <property type="entry name" value="HELICASE SENATAXIN ISOFORM X1-RELATED"/>
    <property type="match status" value="1"/>
</dbReference>
<sequence>DAYQGRESDLVILSMVRNNLTFETGFLDQFRMNVSLSRAHRMLIVVGCFKMFERRAADPRPGEEFVHRLIDEFRAYVVPAHEFLPEAAQ</sequence>
<evidence type="ECO:0000259" key="1">
    <source>
        <dbReference type="Pfam" id="PF13087"/>
    </source>
</evidence>
<dbReference type="AlphaFoldDB" id="X0X650"/>
<gene>
    <name evidence="2" type="ORF">S01H1_64818</name>
</gene>
<dbReference type="InterPro" id="IPR045055">
    <property type="entry name" value="DNA2/NAM7-like"/>
</dbReference>
<dbReference type="Pfam" id="PF13087">
    <property type="entry name" value="AAA_12"/>
    <property type="match status" value="1"/>
</dbReference>
<feature type="non-terminal residue" evidence="2">
    <location>
        <position position="1"/>
    </location>
</feature>
<protein>
    <recommendedName>
        <fullName evidence="1">DNA2/NAM7 helicase-like C-terminal domain-containing protein</fullName>
    </recommendedName>
</protein>
<organism evidence="2">
    <name type="scientific">marine sediment metagenome</name>
    <dbReference type="NCBI Taxonomy" id="412755"/>
    <lineage>
        <taxon>unclassified sequences</taxon>
        <taxon>metagenomes</taxon>
        <taxon>ecological metagenomes</taxon>
    </lineage>
</organism>
<proteinExistence type="predicted"/>
<evidence type="ECO:0000313" key="2">
    <source>
        <dbReference type="EMBL" id="GAG32138.1"/>
    </source>
</evidence>
<feature type="domain" description="DNA2/NAM7 helicase-like C-terminal" evidence="1">
    <location>
        <begin position="1"/>
        <end position="48"/>
    </location>
</feature>
<accession>X0X650</accession>
<dbReference type="EMBL" id="BARS01042747">
    <property type="protein sequence ID" value="GAG32138.1"/>
    <property type="molecule type" value="Genomic_DNA"/>
</dbReference>
<dbReference type="PANTHER" id="PTHR10887">
    <property type="entry name" value="DNA2/NAM7 HELICASE FAMILY"/>
    <property type="match status" value="1"/>
</dbReference>
<reference evidence="2" key="1">
    <citation type="journal article" date="2014" name="Front. Microbiol.">
        <title>High frequency of phylogenetically diverse reductive dehalogenase-homologous genes in deep subseafloor sedimentary metagenomes.</title>
        <authorList>
            <person name="Kawai M."/>
            <person name="Futagami T."/>
            <person name="Toyoda A."/>
            <person name="Takaki Y."/>
            <person name="Nishi S."/>
            <person name="Hori S."/>
            <person name="Arai W."/>
            <person name="Tsubouchi T."/>
            <person name="Morono Y."/>
            <person name="Uchiyama I."/>
            <person name="Ito T."/>
            <person name="Fujiyama A."/>
            <person name="Inagaki F."/>
            <person name="Takami H."/>
        </authorList>
    </citation>
    <scope>NUCLEOTIDE SEQUENCE</scope>
    <source>
        <strain evidence="2">Expedition CK06-06</strain>
    </source>
</reference>
<dbReference type="InterPro" id="IPR041679">
    <property type="entry name" value="DNA2/NAM7-like_C"/>
</dbReference>
<dbReference type="Gene3D" id="3.40.50.300">
    <property type="entry name" value="P-loop containing nucleotide triphosphate hydrolases"/>
    <property type="match status" value="1"/>
</dbReference>
<dbReference type="InterPro" id="IPR027417">
    <property type="entry name" value="P-loop_NTPase"/>
</dbReference>